<feature type="compositionally biased region" description="Polar residues" evidence="2">
    <location>
        <begin position="2060"/>
        <end position="2072"/>
    </location>
</feature>
<feature type="compositionally biased region" description="Basic and acidic residues" evidence="2">
    <location>
        <begin position="2142"/>
        <end position="2156"/>
    </location>
</feature>
<feature type="compositionally biased region" description="Basic and acidic residues" evidence="2">
    <location>
        <begin position="1"/>
        <end position="16"/>
    </location>
</feature>
<feature type="region of interest" description="Disordered" evidence="2">
    <location>
        <begin position="277"/>
        <end position="299"/>
    </location>
</feature>
<name>A0A5N5WL87_9EURO</name>
<feature type="region of interest" description="Disordered" evidence="2">
    <location>
        <begin position="114"/>
        <end position="148"/>
    </location>
</feature>
<feature type="compositionally biased region" description="Polar residues" evidence="2">
    <location>
        <begin position="2031"/>
        <end position="2043"/>
    </location>
</feature>
<feature type="region of interest" description="Disordered" evidence="2">
    <location>
        <begin position="2057"/>
        <end position="2256"/>
    </location>
</feature>
<protein>
    <recommendedName>
        <fullName evidence="5">Chromosome segregation ATPase family protein</fullName>
    </recommendedName>
</protein>
<feature type="region of interest" description="Disordered" evidence="2">
    <location>
        <begin position="2008"/>
        <end position="2043"/>
    </location>
</feature>
<feature type="coiled-coil region" evidence="1">
    <location>
        <begin position="1902"/>
        <end position="1995"/>
    </location>
</feature>
<dbReference type="EMBL" id="ML732418">
    <property type="protein sequence ID" value="KAB8068074.1"/>
    <property type="molecule type" value="Genomic_DNA"/>
</dbReference>
<accession>A0A5N5WL87</accession>
<feature type="compositionally biased region" description="Polar residues" evidence="2">
    <location>
        <begin position="2081"/>
        <end position="2105"/>
    </location>
</feature>
<feature type="coiled-coil region" evidence="1">
    <location>
        <begin position="1055"/>
        <end position="1122"/>
    </location>
</feature>
<sequence length="2256" mass="249835">MAGHTRDASRDRELVLRHQSVPMWDSSDPERAPPPLPLNPGSTSPATKGNVSPGIQAMAASFTEKMRENAPSPYTTNAMPPKSPEKSLIKGQFHKRMQSFQNNSDPRSEFLNYLENKSPERPLRASTFDSASIPPEKSFEKTDVDELESDRELPNLLISNRYLSKPILGESTPPSATMLALQNMQLPSEADSQPKSNDSDPFIGAQRLPPNSFESLSTQIYSLTDIASNLQREMAQLSRRSKDNATDLISLKAATNARDEDIRKSLRELSSNLTSRFLDPEAATSSPSSKKSYARMPSPNPFAAAMERELCASPTPISDGSASIALLEKVLREMATKEGQEKLTELVDEIKSRPVSDASGQVVDDTTRKMLEEILSIVKDDSNSKALVRARTSDAFFKESRSKSLDPEHDFAPDMHMMQGNEGRLAARSMSHCDSETTDEMLSIMRRVKNSVIEGGGMTNEVKAHVRELRGEVLGMGRNLARKLEEIEIARAASAEEGKPTGPGEEEIAAIVNDSLYELKEQLESIVSESRHHSSALSEVRAAMDGAQIYSIVKRAFDDLDLSQLRDEPKGPTMEKEDILETVREAWETYKPEIELQNFGLERDEILDCLEEGLKAYQPQHEQAVTYDQVLAAVQAGMQQFEKPPIITKDEIVQTIQECLETSHSATRSVQDEKLDAIREEILQAVTESVASQSALTRESLDSGLSHDEILSAISQGIEAHFTAAKELEKEHVTKEDVANAVNDAFYAQQSALSTSVQPAVTRDEILAAIAEGMEVQNNMTREIELNKDDLMEAISAGLHEANAANQNVGDQILERVQEHHEGMQEELKKQALAKGHDTVQIIDAIKDGIAVVRQEVEGYAASATDEAGKHEIMDTVKEGFRLLQADMERTIAESVMANAPRNPDTPELLDAMEKEFEHLRSTISSLLRTDSPTSNDKDEILDAIHEVSEAQKTTKAQDVTDIIKREFEELRESMNMSLIRPEPEKSDKEEIIAALQENLETFQAKSEKDEIIAAVQEKLDAFQIKSDKDEIIAAIQEKLDSFQSMSLVRAEPEKSDKEEIIAALQEKLDTFQAKSEKDEIIAALQENLETFSAKSDKEEIIAALRENLETLQAKSDKDEIIAALQGKLENLQVKSDKDEIIAALHEKLETFQPKSDKDEIIAALRENLETFRDDGSRTKDVGDSEFSTGDLIDVFNDGVGNIRDDLGKLLERPVEFDYNELLDTLKEGLSSLKADVETLRKSQQVADEIGTTRGGELMLANEPNISSDIEGLKTLISQLQTKVEAIESTPRAAAPSPDALKKEHLDEVLAGLHELQGSVSGIVARENPVDETTAKKEDTDAIETLLRNTKSQLDELKFPAADEIARAEQLGSLETMVKETKEALSELSTRLEAEGPTKSEIGTLEALMKDMWIALDEIKGKEPEGETDTDKLFKSDLQTVEAMIFEVKTQIDEVKLPDPETLPTKTDVQDLSALVTEFREKVEAENELTAQGFEARKIEHAGLAEKIEAAKAVVEGLGDELKSKLDGSSEGLSELKQLLEALAVSAESFTTVENVKELTELINREFERARGEQDAQKLDNEERDAAAIVKQDETRAAIIVELGEKIDEKLGEVMAKYDEIQAAMDSKFSESVERDNAHLEAATNTKSLAEDIKLVIGTMGDSVNEACERISVDTKTFFEKVDVSYNKMEEMHNEVKTQQEQARSDIERAAAATDRVESKLHEFHPQVLESIQEILTIVGQHYDHSQKSAQDIKMDLSALPSTIPQMLPALPSPEPEKYDDSKVQGKLDDLLHHAKNEKVQEALNVLVERVTNDQVHEKLDQLMSQTTSTHSQVYDKLDELLNHATENNGPIHDKLDTLIDHATNTDQSVTQMMKLDEMHKDIMEQSRKMTEMFAAQSAIVAEDNERKRREAEEAAIALERRSMQKEQVEAELVDLKDEKDSLLKMIQNLKTEKEDLVRQTTKLGKELSSLEMALELRHEEMQVMEERADSLEKRILEGVLDHARSVLLSRPNSGNSLNMKKSRTSRARGPSTTSNTSTAREARNILNSSVGLALRKRSQATSQAGSVTPSNAGKERRILSLSNVTGNRRTTDRQASANSGFTSLKRSHSVKSNISDRKASWGGRSSVLNKENEAFPEEDESRSGDESDAGTERKTSYTGTYTDSMIYGTGSVVSDDRRVSGSSTATEIFGKGSRSVAGEHEHDGDGASETHDDPKADDPADDHPKDELDVESSKLVLYGQHSDSGLGAEVTSAVG</sequence>
<evidence type="ECO:0000313" key="4">
    <source>
        <dbReference type="Proteomes" id="UP000326565"/>
    </source>
</evidence>
<evidence type="ECO:0000256" key="2">
    <source>
        <dbReference type="SAM" id="MobiDB-lite"/>
    </source>
</evidence>
<evidence type="ECO:0008006" key="5">
    <source>
        <dbReference type="Google" id="ProtNLM"/>
    </source>
</evidence>
<feature type="region of interest" description="Disordered" evidence="2">
    <location>
        <begin position="1"/>
        <end position="86"/>
    </location>
</feature>
<feature type="compositionally biased region" description="Polar residues" evidence="2">
    <location>
        <begin position="2011"/>
        <end position="2020"/>
    </location>
</feature>
<feature type="region of interest" description="Disordered" evidence="2">
    <location>
        <begin position="186"/>
        <end position="209"/>
    </location>
</feature>
<dbReference type="Proteomes" id="UP000326565">
    <property type="component" value="Unassembled WGS sequence"/>
</dbReference>
<reference evidence="3 4" key="1">
    <citation type="submission" date="2019-04" db="EMBL/GenBank/DDBJ databases">
        <title>Friends and foes A comparative genomics study of 23 Aspergillus species from section Flavi.</title>
        <authorList>
            <consortium name="DOE Joint Genome Institute"/>
            <person name="Kjaerbolling I."/>
            <person name="Vesth T."/>
            <person name="Frisvad J.C."/>
            <person name="Nybo J.L."/>
            <person name="Theobald S."/>
            <person name="Kildgaard S."/>
            <person name="Isbrandt T."/>
            <person name="Kuo A."/>
            <person name="Sato A."/>
            <person name="Lyhne E.K."/>
            <person name="Kogle M.E."/>
            <person name="Wiebenga A."/>
            <person name="Kun R.S."/>
            <person name="Lubbers R.J."/>
            <person name="Makela M.R."/>
            <person name="Barry K."/>
            <person name="Chovatia M."/>
            <person name="Clum A."/>
            <person name="Daum C."/>
            <person name="Haridas S."/>
            <person name="He G."/>
            <person name="LaButti K."/>
            <person name="Lipzen A."/>
            <person name="Mondo S."/>
            <person name="Riley R."/>
            <person name="Salamov A."/>
            <person name="Simmons B.A."/>
            <person name="Magnuson J.K."/>
            <person name="Henrissat B."/>
            <person name="Mortensen U.H."/>
            <person name="Larsen T.O."/>
            <person name="Devries R.P."/>
            <person name="Grigoriev I.V."/>
            <person name="Machida M."/>
            <person name="Baker S.E."/>
            <person name="Andersen M.R."/>
        </authorList>
    </citation>
    <scope>NUCLEOTIDE SEQUENCE [LARGE SCALE GENOMIC DNA]</scope>
    <source>
        <strain evidence="3 4">CBS 151.66</strain>
    </source>
</reference>
<evidence type="ECO:0000313" key="3">
    <source>
        <dbReference type="EMBL" id="KAB8068074.1"/>
    </source>
</evidence>
<keyword evidence="1" id="KW-0175">Coiled coil</keyword>
<gene>
    <name evidence="3" type="ORF">BDV29DRAFT_185150</name>
</gene>
<feature type="compositionally biased region" description="Basic and acidic residues" evidence="2">
    <location>
        <begin position="2198"/>
        <end position="2228"/>
    </location>
</feature>
<feature type="compositionally biased region" description="Polar residues" evidence="2">
    <location>
        <begin position="186"/>
        <end position="196"/>
    </location>
</feature>
<proteinExistence type="predicted"/>
<evidence type="ECO:0000256" key="1">
    <source>
        <dbReference type="SAM" id="Coils"/>
    </source>
</evidence>
<dbReference type="OrthoDB" id="5423371at2759"/>
<keyword evidence="4" id="KW-1185">Reference proteome</keyword>
<organism evidence="3 4">
    <name type="scientific">Aspergillus leporis</name>
    <dbReference type="NCBI Taxonomy" id="41062"/>
    <lineage>
        <taxon>Eukaryota</taxon>
        <taxon>Fungi</taxon>
        <taxon>Dikarya</taxon>
        <taxon>Ascomycota</taxon>
        <taxon>Pezizomycotina</taxon>
        <taxon>Eurotiomycetes</taxon>
        <taxon>Eurotiomycetidae</taxon>
        <taxon>Eurotiales</taxon>
        <taxon>Aspergillaceae</taxon>
        <taxon>Aspergillus</taxon>
        <taxon>Aspergillus subgen. Circumdati</taxon>
    </lineage>
</organism>